<dbReference type="InterPro" id="IPR029063">
    <property type="entry name" value="SAM-dependent_MTases_sf"/>
</dbReference>
<dbReference type="Gene3D" id="3.40.50.150">
    <property type="entry name" value="Vaccinia Virus protein VP39"/>
    <property type="match status" value="1"/>
</dbReference>
<evidence type="ECO:0000256" key="5">
    <source>
        <dbReference type="ARBA" id="ARBA00023098"/>
    </source>
</evidence>
<name>A0A7K1UT77_9NOCA</name>
<dbReference type="SUPFAM" id="SSF53335">
    <property type="entry name" value="S-adenosyl-L-methionine-dependent methyltransferases"/>
    <property type="match status" value="1"/>
</dbReference>
<dbReference type="PIRSF" id="PIRSF003085">
    <property type="entry name" value="CMAS"/>
    <property type="match status" value="1"/>
</dbReference>
<evidence type="ECO:0000313" key="6">
    <source>
        <dbReference type="EMBL" id="MVU77550.1"/>
    </source>
</evidence>
<dbReference type="CDD" id="cd02440">
    <property type="entry name" value="AdoMet_MTases"/>
    <property type="match status" value="1"/>
</dbReference>
<keyword evidence="2 6" id="KW-0489">Methyltransferase</keyword>
<dbReference type="AlphaFoldDB" id="A0A7K1UT77"/>
<dbReference type="Proteomes" id="UP000466794">
    <property type="component" value="Unassembled WGS sequence"/>
</dbReference>
<evidence type="ECO:0000313" key="7">
    <source>
        <dbReference type="Proteomes" id="UP000466794"/>
    </source>
</evidence>
<proteinExistence type="inferred from homology"/>
<dbReference type="Pfam" id="PF02353">
    <property type="entry name" value="CMAS"/>
    <property type="match status" value="1"/>
</dbReference>
<accession>A0A7K1UT77</accession>
<gene>
    <name evidence="6" type="ORF">GPX89_09895</name>
</gene>
<dbReference type="RefSeq" id="WP_328601671.1">
    <property type="nucleotide sequence ID" value="NZ_WRPP01000002.1"/>
</dbReference>
<evidence type="ECO:0000256" key="2">
    <source>
        <dbReference type="ARBA" id="ARBA00022603"/>
    </source>
</evidence>
<sequence length="427" mass="46411">MTVADLLESALRPLVRGPLPVRLDAWDGSSAGPAHAPRVIVSSPRALRRILWHPGELGAAQAYVTGEIDIDGDLGDALAEVWRTVRERAVPPVRARDVARLAVTAARLGALGAPPPAPSTQVRLRGRPHALSRDRAAISHHYDTSNDFYRLLLDPAMAYSCAYFTRSVPGAPHDPDYGLAEAQRDKLDLVCQKLALSPGMRLLDVGCGWGSLALHAAEHYGVRVLGITLARAQRDHIESRIAARGLGDRVRVRLLDYRELGEGGFDAVASVEMGEHVGERNYPRYAATLFDAAAPGAPVLVQQMSRRGRHPGGGPFIESFIAPDMTMRPVGETIGLLEAAGLEIRDVQALREHYVWTARAWLRRLEDRWDDAVALLGVEGARTWRLYLAGGALAFEQGRMGVEQILARRPGTAGPLHAVPRQMAVTS</sequence>
<dbReference type="GO" id="GO:0008168">
    <property type="term" value="F:methyltransferase activity"/>
    <property type="evidence" value="ECO:0007669"/>
    <property type="project" value="UniProtKB-KW"/>
</dbReference>
<reference evidence="6 7" key="1">
    <citation type="submission" date="2019-12" db="EMBL/GenBank/DDBJ databases">
        <title>Nocardia sp. nov. ET3-3 isolated from soil.</title>
        <authorList>
            <person name="Kanchanasin P."/>
            <person name="Tanasupawat S."/>
            <person name="Yuki M."/>
            <person name="Kudo T."/>
        </authorList>
    </citation>
    <scope>NUCLEOTIDE SEQUENCE [LARGE SCALE GENOMIC DNA]</scope>
    <source>
        <strain evidence="6 7">ET3-3</strain>
    </source>
</reference>
<protein>
    <submittedName>
        <fullName evidence="6">Methyltransferase domain-containing protein</fullName>
    </submittedName>
</protein>
<dbReference type="GO" id="GO:0032259">
    <property type="term" value="P:methylation"/>
    <property type="evidence" value="ECO:0007669"/>
    <property type="project" value="UniProtKB-KW"/>
</dbReference>
<comment type="caution">
    <text evidence="6">The sequence shown here is derived from an EMBL/GenBank/DDBJ whole genome shotgun (WGS) entry which is preliminary data.</text>
</comment>
<dbReference type="InterPro" id="IPR003333">
    <property type="entry name" value="CMAS"/>
</dbReference>
<dbReference type="PANTHER" id="PTHR43667">
    <property type="entry name" value="CYCLOPROPANE-FATTY-ACYL-PHOSPHOLIPID SYNTHASE"/>
    <property type="match status" value="1"/>
</dbReference>
<dbReference type="EMBL" id="WRPP01000002">
    <property type="protein sequence ID" value="MVU77550.1"/>
    <property type="molecule type" value="Genomic_DNA"/>
</dbReference>
<organism evidence="6 7">
    <name type="scientific">Nocardia terrae</name>
    <dbReference type="NCBI Taxonomy" id="2675851"/>
    <lineage>
        <taxon>Bacteria</taxon>
        <taxon>Bacillati</taxon>
        <taxon>Actinomycetota</taxon>
        <taxon>Actinomycetes</taxon>
        <taxon>Mycobacteriales</taxon>
        <taxon>Nocardiaceae</taxon>
        <taxon>Nocardia</taxon>
    </lineage>
</organism>
<keyword evidence="3 6" id="KW-0808">Transferase</keyword>
<evidence type="ECO:0000256" key="3">
    <source>
        <dbReference type="ARBA" id="ARBA00022679"/>
    </source>
</evidence>
<keyword evidence="4" id="KW-0949">S-adenosyl-L-methionine</keyword>
<comment type="similarity">
    <text evidence="1">Belongs to the CFA/CMAS family.</text>
</comment>
<dbReference type="InterPro" id="IPR050723">
    <property type="entry name" value="CFA/CMAS"/>
</dbReference>
<dbReference type="GO" id="GO:0008610">
    <property type="term" value="P:lipid biosynthetic process"/>
    <property type="evidence" value="ECO:0007669"/>
    <property type="project" value="InterPro"/>
</dbReference>
<evidence type="ECO:0000256" key="1">
    <source>
        <dbReference type="ARBA" id="ARBA00010815"/>
    </source>
</evidence>
<keyword evidence="7" id="KW-1185">Reference proteome</keyword>
<dbReference type="PANTHER" id="PTHR43667:SF1">
    <property type="entry name" value="CYCLOPROPANE-FATTY-ACYL-PHOSPHOLIPID SYNTHASE"/>
    <property type="match status" value="1"/>
</dbReference>
<keyword evidence="5" id="KW-0443">Lipid metabolism</keyword>
<evidence type="ECO:0000256" key="4">
    <source>
        <dbReference type="ARBA" id="ARBA00022691"/>
    </source>
</evidence>